<accession>A0ACC0WEC3</accession>
<reference evidence="1 2" key="1">
    <citation type="journal article" date="2022" name="bioRxiv">
        <title>The genome of the oomycete Peronosclerospora sorghi, a cosmopolitan pathogen of maize and sorghum, is inflated with dispersed pseudogenes.</title>
        <authorList>
            <person name="Fletcher K."/>
            <person name="Martin F."/>
            <person name="Isakeit T."/>
            <person name="Cavanaugh K."/>
            <person name="Magill C."/>
            <person name="Michelmore R."/>
        </authorList>
    </citation>
    <scope>NUCLEOTIDE SEQUENCE [LARGE SCALE GENOMIC DNA]</scope>
    <source>
        <strain evidence="1">P6</strain>
    </source>
</reference>
<evidence type="ECO:0000313" key="2">
    <source>
        <dbReference type="Proteomes" id="UP001163321"/>
    </source>
</evidence>
<protein>
    <submittedName>
        <fullName evidence="1">Uncharacterized protein</fullName>
    </submittedName>
</protein>
<comment type="caution">
    <text evidence="1">The sequence shown here is derived from an EMBL/GenBank/DDBJ whole genome shotgun (WGS) entry which is preliminary data.</text>
</comment>
<sequence length="201" mass="21906">MPRTYKYPNEAKDEVAAPTAYDVCESVLLSSRDSSSQVVDAAQSILTGSPKEDQAVVFPSVQSRPTEGALEDIGSDIRRGALARLLDETSQISSPSTLFVEAAEALGGQKVFAGSGSTLALQKAKRLQGRWYDKVNISVDGDNSSRDTQSLFQLRRGVVFVYGSDRYFCALFCNTYGKWRLVTEGDTVKEIVVFATAVEEI</sequence>
<dbReference type="EMBL" id="CM047581">
    <property type="protein sequence ID" value="KAI9916646.1"/>
    <property type="molecule type" value="Genomic_DNA"/>
</dbReference>
<gene>
    <name evidence="1" type="ORF">PsorP6_016884</name>
</gene>
<organism evidence="1 2">
    <name type="scientific">Peronosclerospora sorghi</name>
    <dbReference type="NCBI Taxonomy" id="230839"/>
    <lineage>
        <taxon>Eukaryota</taxon>
        <taxon>Sar</taxon>
        <taxon>Stramenopiles</taxon>
        <taxon>Oomycota</taxon>
        <taxon>Peronosporomycetes</taxon>
        <taxon>Peronosporales</taxon>
        <taxon>Peronosporaceae</taxon>
        <taxon>Peronosclerospora</taxon>
    </lineage>
</organism>
<proteinExistence type="predicted"/>
<evidence type="ECO:0000313" key="1">
    <source>
        <dbReference type="EMBL" id="KAI9916646.1"/>
    </source>
</evidence>
<dbReference type="Proteomes" id="UP001163321">
    <property type="component" value="Chromosome 2"/>
</dbReference>
<name>A0ACC0WEC3_9STRA</name>
<keyword evidence="2" id="KW-1185">Reference proteome</keyword>